<reference evidence="7" key="1">
    <citation type="submission" date="2020-07" db="EMBL/GenBank/DDBJ databases">
        <title>Ethylene signaling mediates host invasion by parasitic plants.</title>
        <authorList>
            <person name="Yoshida S."/>
        </authorList>
    </citation>
    <scope>NUCLEOTIDE SEQUENCE</scope>
    <source>
        <strain evidence="7">Okayama</strain>
    </source>
</reference>
<evidence type="ECO:0000256" key="5">
    <source>
        <dbReference type="ARBA" id="ARBA00022729"/>
    </source>
</evidence>
<keyword evidence="4 6" id="KW-0964">Secreted</keyword>
<comment type="subcellular location">
    <subcellularLocation>
        <location evidence="1 6">Secreted</location>
    </subcellularLocation>
</comment>
<comment type="caution">
    <text evidence="7">The sequence shown here is derived from an EMBL/GenBank/DDBJ whole genome shotgun (WGS) entry which is preliminary data.</text>
</comment>
<evidence type="ECO:0000256" key="6">
    <source>
        <dbReference type="RuleBase" id="RU367044"/>
    </source>
</evidence>
<dbReference type="AlphaFoldDB" id="A0A830BMP4"/>
<keyword evidence="5" id="KW-0732">Signal</keyword>
<evidence type="ECO:0000256" key="4">
    <source>
        <dbReference type="ARBA" id="ARBA00022525"/>
    </source>
</evidence>
<name>A0A830BMP4_9LAMI</name>
<keyword evidence="8" id="KW-1185">Reference proteome</keyword>
<dbReference type="OrthoDB" id="1848419at2759"/>
<organism evidence="7 8">
    <name type="scientific">Phtheirospermum japonicum</name>
    <dbReference type="NCBI Taxonomy" id="374723"/>
    <lineage>
        <taxon>Eukaryota</taxon>
        <taxon>Viridiplantae</taxon>
        <taxon>Streptophyta</taxon>
        <taxon>Embryophyta</taxon>
        <taxon>Tracheophyta</taxon>
        <taxon>Spermatophyta</taxon>
        <taxon>Magnoliopsida</taxon>
        <taxon>eudicotyledons</taxon>
        <taxon>Gunneridae</taxon>
        <taxon>Pentapetalae</taxon>
        <taxon>asterids</taxon>
        <taxon>lamiids</taxon>
        <taxon>Lamiales</taxon>
        <taxon>Orobanchaceae</taxon>
        <taxon>Orobanchaceae incertae sedis</taxon>
        <taxon>Phtheirospermum</taxon>
    </lineage>
</organism>
<evidence type="ECO:0000256" key="2">
    <source>
        <dbReference type="ARBA" id="ARBA00005581"/>
    </source>
</evidence>
<dbReference type="GO" id="GO:0060320">
    <property type="term" value="P:rejection of self pollen"/>
    <property type="evidence" value="ECO:0007669"/>
    <property type="project" value="UniProtKB-KW"/>
</dbReference>
<evidence type="ECO:0000256" key="3">
    <source>
        <dbReference type="ARBA" id="ARBA00022471"/>
    </source>
</evidence>
<dbReference type="EMBL" id="BMAC01000173">
    <property type="protein sequence ID" value="GFP88800.1"/>
    <property type="molecule type" value="Genomic_DNA"/>
</dbReference>
<dbReference type="PANTHER" id="PTHR31232">
    <property type="match status" value="1"/>
</dbReference>
<sequence length="137" mass="16567">MRVHCASGDDELGYHNLSVYQEFSWKFCNAPTTLFFCHLWWGKKQRAFDVYTAKFRPYSDYYWIARSDAIYLSHDNKSFAKPSTLFFCHIWWGKKQRAFDVYAAKFIPYSQYYWLAKAEGIYLSNDNSFFTKKFDWQ</sequence>
<dbReference type="Pfam" id="PF05938">
    <property type="entry name" value="Self-incomp_S1"/>
    <property type="match status" value="2"/>
</dbReference>
<comment type="similarity">
    <text evidence="2 6">Belongs to the plant self-incompatibility (S1) protein family.</text>
</comment>
<dbReference type="PANTHER" id="PTHR31232:SF61">
    <property type="entry name" value="S-PROTEIN HOMOLOG"/>
    <property type="match status" value="1"/>
</dbReference>
<dbReference type="InterPro" id="IPR010264">
    <property type="entry name" value="Self-incomp_S1"/>
</dbReference>
<dbReference type="GO" id="GO:0005576">
    <property type="term" value="C:extracellular region"/>
    <property type="evidence" value="ECO:0007669"/>
    <property type="project" value="UniProtKB-SubCell"/>
</dbReference>
<dbReference type="Proteomes" id="UP000653305">
    <property type="component" value="Unassembled WGS sequence"/>
</dbReference>
<evidence type="ECO:0000256" key="1">
    <source>
        <dbReference type="ARBA" id="ARBA00004613"/>
    </source>
</evidence>
<protein>
    <recommendedName>
        <fullName evidence="6">S-protein homolog</fullName>
    </recommendedName>
</protein>
<evidence type="ECO:0000313" key="7">
    <source>
        <dbReference type="EMBL" id="GFP88800.1"/>
    </source>
</evidence>
<gene>
    <name evidence="7" type="ORF">PHJA_001023700</name>
</gene>
<evidence type="ECO:0000313" key="8">
    <source>
        <dbReference type="Proteomes" id="UP000653305"/>
    </source>
</evidence>
<proteinExistence type="inferred from homology"/>
<accession>A0A830BMP4</accession>
<keyword evidence="3 6" id="KW-0713">Self-incompatibility</keyword>